<feature type="region of interest" description="Disordered" evidence="2">
    <location>
        <begin position="706"/>
        <end position="786"/>
    </location>
</feature>
<feature type="compositionally biased region" description="Acidic residues" evidence="2">
    <location>
        <begin position="730"/>
        <end position="786"/>
    </location>
</feature>
<keyword evidence="1" id="KW-0175">Coiled coil</keyword>
<dbReference type="EMBL" id="CAJVRM010000160">
    <property type="protein sequence ID" value="CAG8976037.1"/>
    <property type="molecule type" value="Genomic_DNA"/>
</dbReference>
<proteinExistence type="predicted"/>
<feature type="domain" description="2EXR" evidence="3">
    <location>
        <begin position="280"/>
        <end position="374"/>
    </location>
</feature>
<dbReference type="PANTHER" id="PTHR35910">
    <property type="entry name" value="2EXR DOMAIN-CONTAINING PROTEIN"/>
    <property type="match status" value="1"/>
</dbReference>
<dbReference type="Pfam" id="PF20150">
    <property type="entry name" value="2EXR"/>
    <property type="match status" value="1"/>
</dbReference>
<comment type="caution">
    <text evidence="4">The sequence shown here is derived from an EMBL/GenBank/DDBJ whole genome shotgun (WGS) entry which is preliminary data.</text>
</comment>
<evidence type="ECO:0000313" key="5">
    <source>
        <dbReference type="Proteomes" id="UP000701801"/>
    </source>
</evidence>
<accession>A0A9N9Q623</accession>
<evidence type="ECO:0000259" key="3">
    <source>
        <dbReference type="Pfam" id="PF20150"/>
    </source>
</evidence>
<dbReference type="AlphaFoldDB" id="A0A9N9Q623"/>
<feature type="coiled-coil region" evidence="1">
    <location>
        <begin position="592"/>
        <end position="633"/>
    </location>
</feature>
<evidence type="ECO:0000256" key="2">
    <source>
        <dbReference type="SAM" id="MobiDB-lite"/>
    </source>
</evidence>
<dbReference type="InterPro" id="IPR045518">
    <property type="entry name" value="2EXR"/>
</dbReference>
<dbReference type="PANTHER" id="PTHR35910:SF1">
    <property type="entry name" value="2EXR DOMAIN-CONTAINING PROTEIN"/>
    <property type="match status" value="1"/>
</dbReference>
<keyword evidence="5" id="KW-1185">Reference proteome</keyword>
<dbReference type="OrthoDB" id="3473305at2759"/>
<sequence>MSDPDANNGSSARLTVGVLQSMIKDLGAHRPERYTENRAYNKDTLIACIIWKKSDVYPICILKAPGYVPDPSEVITFPKPSSVPRPAAMTKPNGEYVWATWHRMDDSHISNDIYQRLSGIRRLKGGLDARWNSDQLQLAAFSSDDGLLFRLTKVSHKDALVAIAQYLDFSYVPASADSYRQPSNPLNNENHSHWKTAEFKKFLRLLHIDPDRTTRFEQYRLLLVRNILKIIDKYESQNPRVRNLFPQKLTQSQLAVEDDDVDEDTAMGGFTTTGRDLKQFHLFPKLAPEMRLAIFEMAMDDIGPRAVQPYVVRGVVKVTRRAPALFHVNREARSLCVGPLRSEYELFHAAGNLHGYQPGRPNEGFWFNPDKDTLYIGRRSLALCAPSLTTQTIKSQMPRLMAAAKSIAFYVRAYRGPILNEVTMFTNALHFIAVDNDEWLTFEPHSTNLHTFMTITVDLSQNDSQGKRGVVTQTATFIDASHSQPADWHLFGNRIQSLKDAWINGEAARVAKWNSDHQDPADHITARTGIIKFSLARAVGCEKEYHIPKTSKFHPLYHPDAPGAYEFEEKEAVSLTHQDDHDEGGMIYGDKLFKEREEISRLRGELDNAIEDLNQQRERLVQDRAEVERQRRESWKTAAWLQEKIGRYHGARILCEQSLGRLSQDMKKAGIEMKLIESFVKYKISNGKEDEVAKWRDELSQWGLLDKGTKGGAENIGTENRGAEETQVMDLEDAEDDVEDEDMNDDVENDDVENDDTQDNDTQDDDAEDDDAEDDNAEDDDVEILR</sequence>
<organism evidence="4 5">
    <name type="scientific">Hymenoscyphus albidus</name>
    <dbReference type="NCBI Taxonomy" id="595503"/>
    <lineage>
        <taxon>Eukaryota</taxon>
        <taxon>Fungi</taxon>
        <taxon>Dikarya</taxon>
        <taxon>Ascomycota</taxon>
        <taxon>Pezizomycotina</taxon>
        <taxon>Leotiomycetes</taxon>
        <taxon>Helotiales</taxon>
        <taxon>Helotiaceae</taxon>
        <taxon>Hymenoscyphus</taxon>
    </lineage>
</organism>
<protein>
    <recommendedName>
        <fullName evidence="3">2EXR domain-containing protein</fullName>
    </recommendedName>
</protein>
<name>A0A9N9Q623_9HELO</name>
<gene>
    <name evidence="4" type="ORF">HYALB_00007564</name>
</gene>
<evidence type="ECO:0000313" key="4">
    <source>
        <dbReference type="EMBL" id="CAG8976037.1"/>
    </source>
</evidence>
<dbReference type="Proteomes" id="UP000701801">
    <property type="component" value="Unassembled WGS sequence"/>
</dbReference>
<evidence type="ECO:0000256" key="1">
    <source>
        <dbReference type="SAM" id="Coils"/>
    </source>
</evidence>
<reference evidence="4" key="1">
    <citation type="submission" date="2021-07" db="EMBL/GenBank/DDBJ databases">
        <authorList>
            <person name="Durling M."/>
        </authorList>
    </citation>
    <scope>NUCLEOTIDE SEQUENCE</scope>
</reference>